<dbReference type="PANTHER" id="PTHR12466:SF8">
    <property type="entry name" value="PARAFIBROMIN"/>
    <property type="match status" value="1"/>
</dbReference>
<dbReference type="ExpressionAtlas" id="A1Z9G9">
    <property type="expression patterns" value="baseline and differential"/>
</dbReference>
<dbReference type="UCSC" id="CG6220-RA">
    <property type="organism name" value="d. melanogaster"/>
</dbReference>
<dbReference type="InterPro" id="IPR032041">
    <property type="entry name" value="Cdc73_N"/>
</dbReference>
<name>A1Z9G9_DROME</name>
<dbReference type="DNASU" id="36520"/>
<dbReference type="OrthoDB" id="2186602at2759"/>
<keyword evidence="3" id="KW-0804">Transcription</keyword>
<reference evidence="8 11" key="3">
    <citation type="journal article" date="2002" name="Genome Biol.">
        <title>Annotation of the Drosophila melanogaster euchromatic genome: a systematic review.</title>
        <authorList>
            <person name="Misra S."/>
            <person name="Crosby M.A."/>
            <person name="Mungall C.J."/>
            <person name="Matthews B.B."/>
            <person name="Campbell K.S."/>
            <person name="Hradecky P."/>
            <person name="Huang Y."/>
            <person name="Kaminker J.S."/>
            <person name="Millburn G.H."/>
            <person name="Prochnik S.E."/>
            <person name="Smith C.D."/>
            <person name="Tupy J.L."/>
            <person name="Whitfied E.J."/>
            <person name="Bayraktaroglu L."/>
            <person name="Berman B.P."/>
            <person name="Bettencourt B.R."/>
            <person name="Celniker S.E."/>
            <person name="de Grey A.D."/>
            <person name="Drysdale R.A."/>
            <person name="Harris N.L."/>
            <person name="Richter J."/>
            <person name="Russo S."/>
            <person name="Schroeder A.J."/>
            <person name="Shu S.Q."/>
            <person name="Stapleton M."/>
            <person name="Yamada C."/>
            <person name="Ashburner M."/>
            <person name="Gelbart W.M."/>
            <person name="Rubin G.M."/>
            <person name="Lewis S.E."/>
        </authorList>
    </citation>
    <scope>GENOME REANNOTATION</scope>
    <source>
        <strain evidence="11">Berkeley</strain>
    </source>
</reference>
<reference evidence="8 11" key="5">
    <citation type="journal article" date="2002" name="Genome Biol.">
        <title>Heterochromatic sequences in a Drosophila whole-genome shotgun assembly.</title>
        <authorList>
            <person name="Hoskins R.A."/>
            <person name="Smith C.D."/>
            <person name="Carlson J.W."/>
            <person name="Carvalho A.B."/>
            <person name="Halpern A."/>
            <person name="Kaminker J.S."/>
            <person name="Kennedy C."/>
            <person name="Mungall C.J."/>
            <person name="Sullivan B.A."/>
            <person name="Sutton G.G."/>
            <person name="Yasuhara J.C."/>
            <person name="Wakimoto B.T."/>
            <person name="Myers E.W."/>
            <person name="Celniker S.E."/>
            <person name="Rubin G.M."/>
            <person name="Karpen G.H."/>
        </authorList>
    </citation>
    <scope>NUCLEOTIDE SEQUENCE [LARGE SCALE GENOMIC DNA]</scope>
    <source>
        <strain evidence="11">Berkeley</strain>
    </source>
</reference>
<feature type="region of interest" description="Disordered" evidence="5">
    <location>
        <begin position="158"/>
        <end position="186"/>
    </location>
</feature>
<feature type="domain" description="Cell division control protein 73 C-terminal" evidence="6">
    <location>
        <begin position="192"/>
        <end position="345"/>
    </location>
</feature>
<dbReference type="PaxDb" id="7227-FBpp0086776"/>
<proteinExistence type="evidence at transcript level"/>
<dbReference type="InterPro" id="IPR031336">
    <property type="entry name" value="CDC73_C"/>
</dbReference>
<dbReference type="Bgee" id="FBgn0033865">
    <property type="expression patterns" value="Expressed in spermatocyte in testis and 15 other cell types or tissues"/>
</dbReference>
<reference evidence="8" key="13">
    <citation type="journal article" date="2015" name="Genome Res.">
        <title>The Release 6 reference sequence of the Drosophila melanogaster genome.</title>
        <authorList>
            <person name="Hoskins R.A."/>
            <person name="Carlson J.W."/>
            <person name="Wan K.H."/>
            <person name="Park S."/>
            <person name="Mendez I."/>
            <person name="Galle S.E."/>
            <person name="Booth B.W."/>
            <person name="Pfeiffer B.D."/>
            <person name="George R.A."/>
            <person name="Svirskas R."/>
            <person name="Krzywinski M."/>
            <person name="Schein J."/>
            <person name="Accardo M.C."/>
            <person name="Damia E."/>
            <person name="Messina G."/>
            <person name="Mendez-Lago M."/>
            <person name="de Pablos B."/>
            <person name="Demakova O.V."/>
            <person name="Andreyeva E.N."/>
            <person name="Boldyreva L.V."/>
            <person name="Marra M."/>
            <person name="Carvalho A.B."/>
            <person name="Dimitri P."/>
            <person name="Villasante A."/>
            <person name="Zhimulev I.F."/>
            <person name="Rubin G.M."/>
            <person name="Karpen G.H."/>
            <person name="Celniker S.E."/>
        </authorList>
    </citation>
    <scope>NUCLEOTIDE SEQUENCE</scope>
</reference>
<dbReference type="SMR" id="A1Z9G9"/>
<dbReference type="GO" id="GO:0016593">
    <property type="term" value="C:Cdc73/Paf1 complex"/>
    <property type="evidence" value="ECO:0000314"/>
    <property type="project" value="FlyBase"/>
</dbReference>
<protein>
    <submittedName>
        <fullName evidence="9">FI06213p</fullName>
    </submittedName>
</protein>
<dbReference type="Gene3D" id="3.40.50.11990">
    <property type="entry name" value="RNA polymerase II accessory factor, Cdc73 C-terminal domain"/>
    <property type="match status" value="1"/>
</dbReference>
<reference evidence="8 11" key="8">
    <citation type="journal article" date="2007" name="Science">
        <title>The Release 5.1 annotation of Drosophila melanogaster heterochromatin.</title>
        <authorList>
            <person name="Smith C.D."/>
            <person name="Shu S."/>
            <person name="Mungall C.J."/>
            <person name="Karpen G.H."/>
        </authorList>
    </citation>
    <scope>NUCLEOTIDE SEQUENCE [LARGE SCALE GENOMIC DNA]</scope>
    <source>
        <strain evidence="11">Berkeley</strain>
    </source>
</reference>
<dbReference type="HOGENOM" id="CLU_025849_0_0_1"/>
<reference evidence="8 11" key="6">
    <citation type="journal article" date="2005" name="PLoS Comput. Biol.">
        <title>Combined evidence annotation of transposable elements in genome sequences.</title>
        <authorList>
            <person name="Quesneville H."/>
            <person name="Bergman C.M."/>
            <person name="Andrieu O."/>
            <person name="Autard D."/>
            <person name="Nouaud D."/>
            <person name="Ashburner M."/>
            <person name="Anxolabehere D."/>
        </authorList>
    </citation>
    <scope>NUCLEOTIDE SEQUENCE [LARGE SCALE GENOMIC DNA]</scope>
    <source>
        <strain evidence="11">Berkeley</strain>
    </source>
</reference>
<comment type="subcellular location">
    <subcellularLocation>
        <location evidence="1">Nucleus</location>
    </subcellularLocation>
</comment>
<reference evidence="8" key="14">
    <citation type="submission" date="2020-04" db="EMBL/GenBank/DDBJ databases">
        <authorList>
            <consortium name="FlyBase"/>
        </authorList>
    </citation>
    <scope>NUCLEOTIDE SEQUENCE</scope>
</reference>
<dbReference type="IntAct" id="A1Z9G9">
    <property type="interactions" value="3"/>
</dbReference>
<dbReference type="EMBL" id="AE013599">
    <property type="protein sequence ID" value="AAF58342.1"/>
    <property type="molecule type" value="Genomic_DNA"/>
</dbReference>
<reference evidence="8" key="11">
    <citation type="journal article" date="2015" name="G3 (Bethesda)">
        <title>Gene Model Annotations for Drosophila melanogaster: Impact of High-Throughput Data.</title>
        <authorList>
            <consortium name="FlyBase Consortium"/>
            <person name="Matthews B.B."/>
            <person name="Dos Santos G."/>
            <person name="Crosby M.A."/>
            <person name="Emmert D.B."/>
            <person name="St Pierre S.E."/>
            <person name="Gramates L.S."/>
            <person name="Zhou P."/>
            <person name="Schroeder A.J."/>
            <person name="Falls K."/>
            <person name="Strelets V."/>
            <person name="Russo S.M."/>
            <person name="Gelbart W.M."/>
            <person name="null"/>
        </authorList>
    </citation>
    <scope>NUCLEOTIDE SEQUENCE</scope>
</reference>
<reference evidence="8" key="15">
    <citation type="submission" date="2020-05" db="EMBL/GenBank/DDBJ databases">
        <title>Drosophila melanogaster release 4 sequence.</title>
        <authorList>
            <consortium name="Berkeley Drosophila Genome Project"/>
            <person name="Celniker S."/>
            <person name="Carlson J."/>
            <person name="Wan K."/>
            <person name="Pfeiffer B."/>
            <person name="Frise E."/>
            <person name="George R."/>
            <person name="Hoskins R."/>
            <person name="Stapleton M."/>
            <person name="Pacleb J."/>
            <person name="Park S."/>
            <person name="Svirskas R."/>
            <person name="Smith E."/>
            <person name="Yu C."/>
            <person name="Rubin G."/>
        </authorList>
    </citation>
    <scope>NUCLEOTIDE SEQUENCE</scope>
</reference>
<accession>A1Z9G9</accession>
<comment type="similarity">
    <text evidence="2">Belongs to the CDC73 family.</text>
</comment>
<gene>
    <name evidence="10" type="primary">Cdc73L</name>
    <name evidence="8" type="synonym">Dmel\CG6220</name>
    <name evidence="10" type="ORF">CG6220</name>
    <name evidence="8" type="ORF">Dmel_CG6220</name>
</gene>
<evidence type="ECO:0000256" key="5">
    <source>
        <dbReference type="SAM" id="MobiDB-lite"/>
    </source>
</evidence>
<dbReference type="FunCoup" id="A1Z9G9">
    <property type="interactions" value="1"/>
</dbReference>
<dbReference type="Proteomes" id="UP000000803">
    <property type="component" value="Chromosome 2R"/>
</dbReference>
<dbReference type="KEGG" id="dme:Dmel_CG6220"/>
<evidence type="ECO:0000313" key="10">
    <source>
        <dbReference type="FlyBase" id="FBgn0033865"/>
    </source>
</evidence>
<reference evidence="8" key="7">
    <citation type="submission" date="2006-08" db="EMBL/GenBank/DDBJ databases">
        <authorList>
            <person name="Celniker S."/>
            <person name="Carlson J."/>
            <person name="Wan K."/>
            <person name="Frise E."/>
            <person name="Hoskins R."/>
            <person name="Park S."/>
            <person name="Svirskas R."/>
            <person name="Rubin G."/>
        </authorList>
    </citation>
    <scope>NUCLEOTIDE SEQUENCE</scope>
</reference>
<organism evidence="8 11">
    <name type="scientific">Drosophila melanogaster</name>
    <name type="common">Fruit fly</name>
    <dbReference type="NCBI Taxonomy" id="7227"/>
    <lineage>
        <taxon>Eukaryota</taxon>
        <taxon>Metazoa</taxon>
        <taxon>Ecdysozoa</taxon>
        <taxon>Arthropoda</taxon>
        <taxon>Hexapoda</taxon>
        <taxon>Insecta</taxon>
        <taxon>Pterygota</taxon>
        <taxon>Neoptera</taxon>
        <taxon>Endopterygota</taxon>
        <taxon>Diptera</taxon>
        <taxon>Brachycera</taxon>
        <taxon>Muscomorpha</taxon>
        <taxon>Ephydroidea</taxon>
        <taxon>Drosophilidae</taxon>
        <taxon>Drosophila</taxon>
        <taxon>Sophophora</taxon>
    </lineage>
</organism>
<dbReference type="EMBL" id="BT044265">
    <property type="protein sequence ID" value="ACH92330.1"/>
    <property type="molecule type" value="mRNA"/>
</dbReference>
<evidence type="ECO:0000256" key="2">
    <source>
        <dbReference type="ARBA" id="ARBA00010427"/>
    </source>
</evidence>
<dbReference type="Pfam" id="PF16050">
    <property type="entry name" value="CDC73_N"/>
    <property type="match status" value="1"/>
</dbReference>
<dbReference type="STRING" id="7227.FBpp0086776"/>
<reference evidence="8 11" key="2">
    <citation type="journal article" date="2002" name="Genome Biol.">
        <title>Finishing a whole-genome shotgun: release 3 of the Drosophila melanogaster euchromatic genome sequence.</title>
        <authorList>
            <person name="Celniker S.E."/>
            <person name="Wheeler D.A."/>
            <person name="Kronmiller B."/>
            <person name="Carlson J.W."/>
            <person name="Halpern A."/>
            <person name="Patel S."/>
            <person name="Adams M."/>
            <person name="Champe M."/>
            <person name="Dugan S.P."/>
            <person name="Frise E."/>
            <person name="Hodgson A."/>
            <person name="George R.A."/>
            <person name="Hoskins R.A."/>
            <person name="Laverty T."/>
            <person name="Muzny D.M."/>
            <person name="Nelson C.R."/>
            <person name="Pacleb J.M."/>
            <person name="Park S."/>
            <person name="Pfeiffer B.D."/>
            <person name="Richards S."/>
            <person name="Sodergren E.J."/>
            <person name="Svirskas R."/>
            <person name="Tabor P.E."/>
            <person name="Wan K."/>
            <person name="Stapleton M."/>
            <person name="Sutton G.G."/>
            <person name="Venter C."/>
            <person name="Weinstock G."/>
            <person name="Scherer S.E."/>
            <person name="Myers E.W."/>
            <person name="Gibbs R.A."/>
            <person name="Rubin G.M."/>
        </authorList>
    </citation>
    <scope>NUCLEOTIDE SEQUENCE [LARGE SCALE GENOMIC DNA]</scope>
    <source>
        <strain evidence="11">Berkeley</strain>
    </source>
</reference>
<dbReference type="RefSeq" id="NP_610897.1">
    <property type="nucleotide sequence ID" value="NM_137053.2"/>
</dbReference>
<dbReference type="InterPro" id="IPR038103">
    <property type="entry name" value="CDC73_C_sf"/>
</dbReference>
<evidence type="ECO:0000256" key="1">
    <source>
        <dbReference type="ARBA" id="ARBA00004123"/>
    </source>
</evidence>
<reference evidence="8 11" key="9">
    <citation type="journal article" date="2007" name="Science">
        <title>Sequence finishing and mapping of Drosophila melanogaster heterochromatin.</title>
        <authorList>
            <person name="Hoskins R.A."/>
            <person name="Carlson J.W."/>
            <person name="Kennedy C."/>
            <person name="Acevedo D."/>
            <person name="Evans-Holm M."/>
            <person name="Frise E."/>
            <person name="Wan K.H."/>
            <person name="Park S."/>
            <person name="Mendez-Lago M."/>
            <person name="Rossi F."/>
            <person name="Villasante A."/>
            <person name="Dimitri P."/>
            <person name="Karpen G.H."/>
            <person name="Celniker S.E."/>
        </authorList>
    </citation>
    <scope>NUCLEOTIDE SEQUENCE [LARGE SCALE GENOMIC DNA]</scope>
    <source>
        <strain evidence="11">Berkeley</strain>
    </source>
</reference>
<evidence type="ECO:0000259" key="6">
    <source>
        <dbReference type="Pfam" id="PF05179"/>
    </source>
</evidence>
<sequence>MDPILKTLTETMTVEAIAIIKAKRLAMKQSVDKNAMQMRAQEREKGRNLDNMQKELGRRAMKRERPCRVFEEQLLGEKEMTTAQEYLKLAHHSMMRSLDSTVPELSQLEMPPPPEIMTEPPWPKTKYNRYGQEKFLKAQQEFGINPQGSNLENCATFHESQKDKRNRSVSRESIERSRSNSKDRRSSKLYARMPIIVVPDAMTSMISLNNIKTLLEELHYEPERNGRQSNPPECRPKEVIVEHRFQNELVSYRVIDNVTNLTPVEWDRVVAVFAMGPKWQFKGWPDGADPAAIFHKVCAFHLHFRNTPMCPELTKLQVHSLALSPTERHSDSGIIMEFWNRVDRHMAVHARQFAFIWQK</sequence>
<evidence type="ECO:0000259" key="7">
    <source>
        <dbReference type="Pfam" id="PF16050"/>
    </source>
</evidence>
<dbReference type="AGR" id="FB:FBgn0033865"/>
<dbReference type="PANTHER" id="PTHR12466">
    <property type="entry name" value="CDC73 DOMAIN PROTEIN"/>
    <property type="match status" value="1"/>
</dbReference>
<reference evidence="8 11" key="1">
    <citation type="journal article" date="2000" name="Science">
        <title>The genome sequence of Drosophila melanogaster.</title>
        <authorList>
            <person name="Adams M.D."/>
            <person name="Celniker S.E."/>
            <person name="Holt R.A."/>
            <person name="Evans C.A."/>
            <person name="Gocayne J.D."/>
            <person name="Amanatides P.G."/>
            <person name="Scherer S.E."/>
            <person name="Li P.W."/>
            <person name="Hoskins R.A."/>
            <person name="Galle R.F."/>
            <person name="George R.A."/>
            <person name="Lewis S.E."/>
            <person name="Richards S."/>
            <person name="Ashburner M."/>
            <person name="Henderson S.N."/>
            <person name="Sutton G.G."/>
            <person name="Wortman J.R."/>
            <person name="Yandell M.D."/>
            <person name="Zhang Q."/>
            <person name="Chen L.X."/>
            <person name="Brandon R.C."/>
            <person name="Rogers Y.H."/>
            <person name="Blazej R.G."/>
            <person name="Champe M."/>
            <person name="Pfeiffer B.D."/>
            <person name="Wan K.H."/>
            <person name="Doyle C."/>
            <person name="Baxter E.G."/>
            <person name="Helt G."/>
            <person name="Nelson C.R."/>
            <person name="Gabor G.L."/>
            <person name="Abril J.F."/>
            <person name="Agbayani A."/>
            <person name="An H.J."/>
            <person name="Andrews-Pfannkoch C."/>
            <person name="Baldwin D."/>
            <person name="Ballew R.M."/>
            <person name="Basu A."/>
            <person name="Baxendale J."/>
            <person name="Bayraktaroglu L."/>
            <person name="Beasley E.M."/>
            <person name="Beeson K.Y."/>
            <person name="Benos P.V."/>
            <person name="Berman B.P."/>
            <person name="Bhandari D."/>
            <person name="Bolshakov S."/>
            <person name="Borkova D."/>
            <person name="Botchan M.R."/>
            <person name="Bouck J."/>
            <person name="Brokstein P."/>
            <person name="Brottier P."/>
            <person name="Burtis K.C."/>
            <person name="Busam D.A."/>
            <person name="Butler H."/>
            <person name="Cadieu E."/>
            <person name="Center A."/>
            <person name="Chandra I."/>
            <person name="Cherry J.M."/>
            <person name="Cawley S."/>
            <person name="Dahlke C."/>
            <person name="Davenport L.B."/>
            <person name="Davies P."/>
            <person name="de Pablos B."/>
            <person name="Delcher A."/>
            <person name="Deng Z."/>
            <person name="Mays A.D."/>
            <person name="Dew I."/>
            <person name="Dietz S.M."/>
            <person name="Dodson K."/>
            <person name="Doup L.E."/>
            <person name="Downes M."/>
            <person name="Dugan-Rocha S."/>
            <person name="Dunkov B.C."/>
            <person name="Dunn P."/>
            <person name="Durbin K.J."/>
            <person name="Evangelista C.C."/>
            <person name="Ferraz C."/>
            <person name="Ferriera S."/>
            <person name="Fleischmann W."/>
            <person name="Fosler C."/>
            <person name="Gabrielian A.E."/>
            <person name="Garg N.S."/>
            <person name="Gelbart W.M."/>
            <person name="Glasser K."/>
            <person name="Glodek A."/>
            <person name="Gong F."/>
            <person name="Gorrell J.H."/>
            <person name="Gu Z."/>
            <person name="Guan P."/>
            <person name="Harris M."/>
            <person name="Harris N.L."/>
            <person name="Harvey D."/>
            <person name="Heiman T.J."/>
            <person name="Hernandez J.R."/>
            <person name="Houck J."/>
            <person name="Hostin D."/>
            <person name="Houston K.A."/>
            <person name="Howland T.J."/>
            <person name="Wei M.H."/>
            <person name="Ibegwam C."/>
            <person name="Jalali M."/>
            <person name="Kalush F."/>
            <person name="Karpen G.H."/>
            <person name="Ke Z."/>
            <person name="Kennison J.A."/>
            <person name="Ketchum K.A."/>
            <person name="Kimmel B.E."/>
            <person name="Kodira C.D."/>
            <person name="Kraft C."/>
            <person name="Kravitz S."/>
            <person name="Kulp D."/>
            <person name="Lai Z."/>
            <person name="Lasko P."/>
            <person name="Lei Y."/>
            <person name="Levitsky A.A."/>
            <person name="Li J."/>
            <person name="Li Z."/>
            <person name="Liang Y."/>
            <person name="Lin X."/>
            <person name="Liu X."/>
            <person name="Mattei B."/>
            <person name="McIntosh T.C."/>
            <person name="McLeod M.P."/>
            <person name="McPherson D."/>
            <person name="Merkulov G."/>
            <person name="Milshina N.V."/>
            <person name="Mobarry C."/>
            <person name="Morris J."/>
            <person name="Moshrefi A."/>
            <person name="Mount S.M."/>
            <person name="Moy M."/>
            <person name="Murphy B."/>
            <person name="Murphy L."/>
            <person name="Muzny D.M."/>
            <person name="Nelson D.L."/>
            <person name="Nelson D.R."/>
            <person name="Nelson K.A."/>
            <person name="Nixon K."/>
            <person name="Nusskern D.R."/>
            <person name="Pacleb J.M."/>
            <person name="Palazzolo M."/>
            <person name="Pittman G.S."/>
            <person name="Pan S."/>
            <person name="Pollard J."/>
            <person name="Puri V."/>
            <person name="Reese M.G."/>
            <person name="Reinert K."/>
            <person name="Remington K."/>
            <person name="Saunders R.D."/>
            <person name="Scheeler F."/>
            <person name="Shen H."/>
            <person name="Shue B.C."/>
            <person name="Siden-Kiamos I."/>
            <person name="Simpson M."/>
            <person name="Skupski M.P."/>
            <person name="Smith T."/>
            <person name="Spier E."/>
            <person name="Spradling A.C."/>
            <person name="Stapleton M."/>
            <person name="Strong R."/>
            <person name="Sun E."/>
            <person name="Svirskas R."/>
            <person name="Tector C."/>
            <person name="Turner R."/>
            <person name="Venter E."/>
            <person name="Wang A.H."/>
            <person name="Wang X."/>
            <person name="Wang Z.Y."/>
            <person name="Wassarman D.A."/>
            <person name="Weinstock G.M."/>
            <person name="Weissenbach J."/>
            <person name="Williams S.M."/>
            <person name="WoodageT"/>
            <person name="Worley K.C."/>
            <person name="Wu D."/>
            <person name="Yang S."/>
            <person name="Yao Q.A."/>
            <person name="Ye J."/>
            <person name="Yeh R.F."/>
            <person name="Zaveri J.S."/>
            <person name="Zhan M."/>
            <person name="Zhang G."/>
            <person name="Zhao Q."/>
            <person name="Zheng L."/>
            <person name="Zheng X.H."/>
            <person name="Zhong F.N."/>
            <person name="Zhong W."/>
            <person name="Zhou X."/>
            <person name="Zhu S."/>
            <person name="Zhu X."/>
            <person name="Smith H.O."/>
            <person name="Gibbs R.A."/>
            <person name="Myers E.W."/>
            <person name="Rubin G.M."/>
            <person name="Venter J.C."/>
        </authorList>
    </citation>
    <scope>NUCLEOTIDE SEQUENCE [LARGE SCALE GENOMIC DNA]</scope>
    <source>
        <strain evidence="11">Berkeley</strain>
    </source>
</reference>
<keyword evidence="11" id="KW-1185">Reference proteome</keyword>
<evidence type="ECO:0000256" key="4">
    <source>
        <dbReference type="ARBA" id="ARBA00023242"/>
    </source>
</evidence>
<dbReference type="AlphaFoldDB" id="A1Z9G9"/>
<dbReference type="GO" id="GO:0005730">
    <property type="term" value="C:nucleolus"/>
    <property type="evidence" value="ECO:0000314"/>
    <property type="project" value="FlyBase"/>
</dbReference>
<feature type="compositionally biased region" description="Basic and acidic residues" evidence="5">
    <location>
        <begin position="169"/>
        <end position="186"/>
    </location>
</feature>
<dbReference type="OMA" id="CAFHLHF"/>
<dbReference type="FlyBase" id="FBgn0033865">
    <property type="gene designation" value="Cdc73L"/>
</dbReference>
<evidence type="ECO:0000313" key="9">
    <source>
        <dbReference type="EMBL" id="ACH92330.1"/>
    </source>
</evidence>
<evidence type="ECO:0000313" key="11">
    <source>
        <dbReference type="Proteomes" id="UP000000803"/>
    </source>
</evidence>
<feature type="domain" description="Paf1 complex subunit Cdc73 N-terminal" evidence="7">
    <location>
        <begin position="5"/>
        <end position="134"/>
    </location>
</feature>
<evidence type="ECO:0000256" key="3">
    <source>
        <dbReference type="ARBA" id="ARBA00023163"/>
    </source>
</evidence>
<dbReference type="Pfam" id="PF05179">
    <property type="entry name" value="CDC73_C"/>
    <property type="match status" value="1"/>
</dbReference>
<dbReference type="BioGRID-ORCS" id="36520">
    <property type="hits" value="0 hits in 1 CRISPR screen"/>
</dbReference>
<dbReference type="eggNOG" id="KOG3786">
    <property type="taxonomic scope" value="Eukaryota"/>
</dbReference>
<dbReference type="GO" id="GO:0006368">
    <property type="term" value="P:transcription elongation by RNA polymerase II"/>
    <property type="evidence" value="ECO:0007669"/>
    <property type="project" value="InterPro"/>
</dbReference>
<dbReference type="GeneID" id="36520"/>
<keyword evidence="4" id="KW-0539">Nucleus</keyword>
<evidence type="ECO:0000313" key="8">
    <source>
        <dbReference type="EMBL" id="AAF58342.1"/>
    </source>
</evidence>
<dbReference type="InParanoid" id="A1Z9G9"/>
<dbReference type="VEuPathDB" id="VectorBase:FBgn0033865"/>
<reference evidence="8 11" key="4">
    <citation type="journal article" date="2002" name="Genome Biol.">
        <title>The transposable elements of the Drosophila melanogaster euchromatin: a genomics perspective.</title>
        <authorList>
            <person name="Kaminker J.S."/>
            <person name="Bergman C.M."/>
            <person name="Kronmiller B."/>
            <person name="Carlson J."/>
            <person name="Svirskas R."/>
            <person name="Patel S."/>
            <person name="Frise E."/>
            <person name="Wheeler D.A."/>
            <person name="Lewis S.E."/>
            <person name="Rubin G.M."/>
            <person name="Ashburner M."/>
            <person name="Celniker S.E."/>
        </authorList>
    </citation>
    <scope>NUCLEOTIDE SEQUENCE [LARGE SCALE GENOMIC DNA]</scope>
    <source>
        <strain evidence="11">Berkeley</strain>
    </source>
</reference>
<reference evidence="9" key="10">
    <citation type="submission" date="2008-09" db="EMBL/GenBank/DDBJ databases">
        <authorList>
            <person name="Carlson J."/>
            <person name="Booth B."/>
            <person name="Frise E."/>
            <person name="Park S."/>
            <person name="Wan K."/>
            <person name="Yu C."/>
            <person name="Celniker S."/>
        </authorList>
    </citation>
    <scope>NUCLEOTIDE SEQUENCE</scope>
</reference>
<dbReference type="GO" id="GO:0005634">
    <property type="term" value="C:nucleus"/>
    <property type="evidence" value="ECO:0000250"/>
    <property type="project" value="FlyBase"/>
</dbReference>
<dbReference type="GO" id="GO:0032968">
    <property type="term" value="P:positive regulation of transcription elongation by RNA polymerase II"/>
    <property type="evidence" value="ECO:0000318"/>
    <property type="project" value="GO_Central"/>
</dbReference>
<dbReference type="InterPro" id="IPR007852">
    <property type="entry name" value="Cdc73/Parafibromin"/>
</dbReference>
<reference evidence="8" key="12">
    <citation type="journal article" date="2015" name="G3 (Bethesda)">
        <title>Gene Model Annotations for Drosophila melanogaster: The Rule-Benders.</title>
        <authorList>
            <consortium name="FlyBase Consortium"/>
            <person name="Crosby M.A."/>
            <person name="Gramates L.S."/>
            <person name="Dos Santos G."/>
            <person name="Matthews B.B."/>
            <person name="St Pierre S.E."/>
            <person name="Zhou P."/>
            <person name="Schroeder A.J."/>
            <person name="Falls K."/>
            <person name="Emmert D.B."/>
            <person name="Russo S.M."/>
            <person name="Gelbart W.M."/>
            <person name="null"/>
        </authorList>
    </citation>
    <scope>NUCLEOTIDE SEQUENCE</scope>
</reference>
<dbReference type="GO" id="GO:0000993">
    <property type="term" value="F:RNA polymerase II complex binding"/>
    <property type="evidence" value="ECO:0000318"/>
    <property type="project" value="GO_Central"/>
</dbReference>